<evidence type="ECO:0000256" key="1">
    <source>
        <dbReference type="ARBA" id="ARBA00004651"/>
    </source>
</evidence>
<feature type="transmembrane region" description="Helical" evidence="6">
    <location>
        <begin position="386"/>
        <end position="405"/>
    </location>
</feature>
<keyword evidence="5 6" id="KW-0472">Membrane</keyword>
<name>A0ABY1ACE1_9LACO</name>
<feature type="transmembrane region" description="Helical" evidence="6">
    <location>
        <begin position="280"/>
        <end position="299"/>
    </location>
</feature>
<accession>A0ABY1ACE1</accession>
<organism evidence="7 8">
    <name type="scientific">Ligilactobacillus ruminis</name>
    <dbReference type="NCBI Taxonomy" id="1623"/>
    <lineage>
        <taxon>Bacteria</taxon>
        <taxon>Bacillati</taxon>
        <taxon>Bacillota</taxon>
        <taxon>Bacilli</taxon>
        <taxon>Lactobacillales</taxon>
        <taxon>Lactobacillaceae</taxon>
        <taxon>Ligilactobacillus</taxon>
    </lineage>
</organism>
<dbReference type="EMBL" id="FOCC01000008">
    <property type="protein sequence ID" value="SEM77650.1"/>
    <property type="molecule type" value="Genomic_DNA"/>
</dbReference>
<evidence type="ECO:0000313" key="8">
    <source>
        <dbReference type="Proteomes" id="UP000182089"/>
    </source>
</evidence>
<comment type="subcellular location">
    <subcellularLocation>
        <location evidence="1">Cell membrane</location>
        <topology evidence="1">Multi-pass membrane protein</topology>
    </subcellularLocation>
</comment>
<feature type="transmembrane region" description="Helical" evidence="6">
    <location>
        <begin position="411"/>
        <end position="429"/>
    </location>
</feature>
<protein>
    <submittedName>
        <fullName evidence="7">Polysaccharide transporter, PST family</fullName>
    </submittedName>
</protein>
<evidence type="ECO:0000256" key="6">
    <source>
        <dbReference type="SAM" id="Phobius"/>
    </source>
</evidence>
<feature type="transmembrane region" description="Helical" evidence="6">
    <location>
        <begin position="12"/>
        <end position="30"/>
    </location>
</feature>
<feature type="transmembrane region" description="Helical" evidence="6">
    <location>
        <begin position="311"/>
        <end position="336"/>
    </location>
</feature>
<evidence type="ECO:0000256" key="5">
    <source>
        <dbReference type="ARBA" id="ARBA00023136"/>
    </source>
</evidence>
<evidence type="ECO:0000256" key="3">
    <source>
        <dbReference type="ARBA" id="ARBA00022692"/>
    </source>
</evidence>
<feature type="transmembrane region" description="Helical" evidence="6">
    <location>
        <begin position="88"/>
        <end position="107"/>
    </location>
</feature>
<keyword evidence="4 6" id="KW-1133">Transmembrane helix</keyword>
<feature type="transmembrane region" description="Helical" evidence="6">
    <location>
        <begin position="356"/>
        <end position="374"/>
    </location>
</feature>
<feature type="transmembrane region" description="Helical" evidence="6">
    <location>
        <begin position="160"/>
        <end position="179"/>
    </location>
</feature>
<gene>
    <name evidence="7" type="ORF">SAMN05216431_108115</name>
</gene>
<evidence type="ECO:0000256" key="4">
    <source>
        <dbReference type="ARBA" id="ARBA00022989"/>
    </source>
</evidence>
<keyword evidence="2" id="KW-1003">Cell membrane</keyword>
<feature type="transmembrane region" description="Helical" evidence="6">
    <location>
        <begin position="50"/>
        <end position="68"/>
    </location>
</feature>
<dbReference type="Pfam" id="PF01943">
    <property type="entry name" value="Polysacc_synt"/>
    <property type="match status" value="1"/>
</dbReference>
<feature type="transmembrane region" description="Helical" evidence="6">
    <location>
        <begin position="119"/>
        <end position="139"/>
    </location>
</feature>
<feature type="transmembrane region" description="Helical" evidence="6">
    <location>
        <begin position="441"/>
        <end position="465"/>
    </location>
</feature>
<dbReference type="CDD" id="cd13124">
    <property type="entry name" value="MATE_SpoVB_like"/>
    <property type="match status" value="1"/>
</dbReference>
<sequence>MKSEQVEKAMKAAVILALAGIIAKILSAFYRIPFQNIVGNAGFYVYQQVYPIYGIGMTFALSGFPVYLSKLVAKKDNPLAQIAMLKKIFNILLVLGLLIFAFLQLKAHTLALLMGDPGLALLIKSVAWMFLFMPFLAVPRGYYQGTLRMIPVALSQVAEQVIRVAVILVCALCFAKYHWSLYQMGAYAMLGSTFGAMGALSVMLGFYRLFTPKAKVKVESYRFLAWHLATDGIVICLFASLMVLLQLVDSFTVMKNLSYSGLKIFEAQNIKGAYDRAQPLVQLGMALALGFSSSLLPALERAKVKKQADLFLATAKTLLKISLTLAMAATVGMISIMPQLNTLLFGDCFLSQSLDVYVVSIVLMTLIGTFNAILQSLNYIKETVTALLAGIGVKILLNGPLIKMLGISGASLATVLALLAALGLIIKACPKEIRGLLDLTFSLKLSLACAMMWLAVFLADLVLNLGAGRLMFGGEGLLLALIGAVVFFVAVAYLKLFTKAEWLVLPKGEYLWQLVVKIRNEE</sequence>
<comment type="caution">
    <text evidence="7">The sequence shown here is derived from an EMBL/GenBank/DDBJ whole genome shotgun (WGS) entry which is preliminary data.</text>
</comment>
<dbReference type="InterPro" id="IPR024923">
    <property type="entry name" value="PG_synth_SpoVB"/>
</dbReference>
<feature type="transmembrane region" description="Helical" evidence="6">
    <location>
        <begin position="477"/>
        <end position="497"/>
    </location>
</feature>
<dbReference type="PANTHER" id="PTHR30250:SF29">
    <property type="entry name" value="POLYSACCHARIDE BIOSYNTHESIS PROTEIN C-TERMINAL DOMAIN-CONTAINING PROTEIN"/>
    <property type="match status" value="1"/>
</dbReference>
<dbReference type="PANTHER" id="PTHR30250">
    <property type="entry name" value="PST FAMILY PREDICTED COLANIC ACID TRANSPORTER"/>
    <property type="match status" value="1"/>
</dbReference>
<evidence type="ECO:0000313" key="7">
    <source>
        <dbReference type="EMBL" id="SEM77650.1"/>
    </source>
</evidence>
<proteinExistence type="predicted"/>
<feature type="transmembrane region" description="Helical" evidence="6">
    <location>
        <begin position="228"/>
        <end position="248"/>
    </location>
</feature>
<feature type="transmembrane region" description="Helical" evidence="6">
    <location>
        <begin position="185"/>
        <end position="207"/>
    </location>
</feature>
<dbReference type="Proteomes" id="UP000182089">
    <property type="component" value="Unassembled WGS sequence"/>
</dbReference>
<keyword evidence="3 6" id="KW-0812">Transmembrane</keyword>
<evidence type="ECO:0000256" key="2">
    <source>
        <dbReference type="ARBA" id="ARBA00022475"/>
    </source>
</evidence>
<reference evidence="7 8" key="1">
    <citation type="submission" date="2016-10" db="EMBL/GenBank/DDBJ databases">
        <authorList>
            <person name="Varghese N."/>
            <person name="Submissions S."/>
        </authorList>
    </citation>
    <scope>NUCLEOTIDE SEQUENCE [LARGE SCALE GENOMIC DNA]</scope>
    <source>
        <strain evidence="7 8">WC1T17</strain>
    </source>
</reference>
<dbReference type="InterPro" id="IPR050833">
    <property type="entry name" value="Poly_Biosynth_Transport"/>
</dbReference>
<dbReference type="InterPro" id="IPR002797">
    <property type="entry name" value="Polysacc_synth"/>
</dbReference>